<reference evidence="2" key="1">
    <citation type="journal article" date="2019" name="Int. J. Syst. Evol. Microbiol.">
        <title>The Global Catalogue of Microorganisms (GCM) 10K type strain sequencing project: providing services to taxonomists for standard genome sequencing and annotation.</title>
        <authorList>
            <consortium name="The Broad Institute Genomics Platform"/>
            <consortium name="The Broad Institute Genome Sequencing Center for Infectious Disease"/>
            <person name="Wu L."/>
            <person name="Ma J."/>
        </authorList>
    </citation>
    <scope>NUCLEOTIDE SEQUENCE [LARGE SCALE GENOMIC DNA]</scope>
    <source>
        <strain evidence="2">KCTC 42866</strain>
    </source>
</reference>
<dbReference type="EMBL" id="JBHULL010000013">
    <property type="protein sequence ID" value="MFD2583927.1"/>
    <property type="molecule type" value="Genomic_DNA"/>
</dbReference>
<comment type="caution">
    <text evidence="1">The sequence shown here is derived from an EMBL/GenBank/DDBJ whole genome shotgun (WGS) entry which is preliminary data.</text>
</comment>
<accession>A0ABW5MLL0</accession>
<name>A0ABW5MLL0_9SPHI</name>
<dbReference type="Gene3D" id="2.60.40.10">
    <property type="entry name" value="Immunoglobulins"/>
    <property type="match status" value="1"/>
</dbReference>
<gene>
    <name evidence="1" type="ORF">ACFSR6_15610</name>
</gene>
<sequence>MKNFTSLLKIYKNIGLILSVILLSLATNRLCAQSVNITVNVIPPYSPYYADYAGANAGKVLLVVQNLTPRTLTVKLTGQLEGDNGIKISTKPNYVPLQPLVLNPNETKQLNGLSIKDIFDLNNLNVSGIDKTRLIVSSRLPEGNYSFCIQAVDVNSNQVLSSMAPLGCTAIAIAYPDAPVPVSPAANFNVLATTPQSVVFNWINAGFTPVGTQYLLQVAEMPLNNADPNQVLNSTSFPLVNKTVSSLSYVLSPSDPPLKVGKRYAWRVKAIDPTGKTTFKNDGVSQAFQFRYGEEIKVASILTLELPKANQKVDDASKLVFSWLFKDNSAGNDPVSLGGLSSVPNLGFNTGLFKLHITRVKTAQELAKEKTDKLANAKSKVLPAEEIVVNVNAKNISYKNSAVIADFIKDQNHYEWYVEHPATGTKSGTQNFVVQYAKAAADYSIQLVGRLKYRYYDDLGAYNLKTLQRASNPNLTYTEAEAGYALGKTNIQALRIKLLVPVYRTKHSVKVIENGQPKVYTEEVDSIPTLTDLRKTYIAQVKVASVIPIAAGQTDDMGNFDLKVPISKHNFNVIDSNVYTKGSSARKALVEGIVVQVNDTRFSDPNWFIYPTPNKTSVALNEDVVQIYDYKLNVSFNTKVQRNYKGKMYVLKAEKNLVKGEVDNLVGQTKEMLTISKSIYNFPGNKQKYNYGHSTYSVVGSSSVTGEVNANATLAVNFKRLVSEINGTTAPYLVYFEPDDEQNALYFSPENVANSNKKTVGFESTVFKASNVTENVILGPKYLNMTISGRYLYKWKEAYGKVNTPLPLPEGTKLTLVKGYLTTKSLIDDKGSDLLEQKKVATTTVGKNGDYQFDLGLLNYDAFNADGGKNMVILVDDPYYASEPTFIAYNQNENIQLPDMTAVVRQFKFTSRLMYKKDGVPTPATFMQVYLCRLKNVKPKTIPVNEGDPNSKDYFKNTYKNIDGKEYDILDKTTLADGGVFTFNRLVLPSEDPSDQYFILAEPNSTSNDNYLTEEAFPLTGVMKFWSIFTLGSFGQQTFADATQVLDSKYVGNGQYVTVVPQKPYIDGAVYPFSNTATSVLSGVKVELFNMSNLDIPANSTYEAFEKYFNTKQPIDVQITGTNGRFLFDDFYDNIANRTKGKMLRLTKAGFITTYKPIEGGIPITKGRRANLGKVYLDLPIELNAIVVDNYGKGVPARIVVGDDFSWADTYKTGQTSMAYLKSPKGKVKFTVIPGDLATYKTTVSELTIDPKKSTNITLVVNSNMHSIGVTVIDKISQKSVPANVYITNIKETPGIEKFMSNGNVVNVLEFASSGSQFDIKVVPTGNFTIAKTQVKSDMTKAVNVTVYVEPAVTLTCFASTMNGSRKTDLNDYHMVIDGLDEDEYIFTKRSVALGSTLSKIPANRWLTIGATQKGYVGQDQAVLTNSPKTLYFKFTDASDFPVDNLYGFPIELTGLGKLNDGSYLASGRLNLQGKAGASNLTLESNDQWLRFKDVKIKVAEELINGQRTAGKPKVTILSDIIFDENEIDAKLFNKISVAIRDNAGLSLQGSGNTGSIMGRVSLDPSSLSAGVFSNVAGTQGEGNYLYLNKMDTEYIPSGAIGNATKANILHTFSTGTSDVTGDNLLVSTLSRRRPIFYMVDDFTVKPDDKVLVSSYGITAKATVATNLSNVADKDAALKGTFNIGYNTVWFTNQSPLKIKLRDWQLEFNTWYLSKAGFTGEGNLNALGLSIPFTKLKMTPKAIGFGNFDVKELTLLNKFPVKINANEVMTSFGFDKGYSAEKGAWSVAILANTQSSSLASLSGLPDLNPSDKILINNINLYDTGDPNDTRILLTENQPAVTLNGISSFKPYSVFGDLLSIVFRGNLDMNIPNLNGLGNVVYDLKYKVVNNQFVHVHDTPFKNLNLDANGIRVDFLPDGQEFTNGKLKLIGNLKDKDPSSLYKINVQLDKDLKQTRLHIPENTPTPQRVYLSGNLQDKNYLNNAAGEMKLNNNVWNNFTFSGDMAGSDGVNAADSKVNFTIKGDIVANDSKIGVQNMDAAGMKGINFTYDFKEKALVGSASMQQNTDFADLTMDIDLKVTSSKWYIFSNCLANNIKNTPFNQAAAGIMLGDADLTPEQLASLHKHFKDNDIPANFDNNFKSVKGILMVMSTDIPIPIIPTFDINLDPVAHASLTHGIYGNLYYNAGFSLKKEDLSLAIGARLGAFLKLGVGASIGLACVGINLHADVHSDVSGKLVPFAPAGQRLLLDAGIKFTLQGSAYVGGGVCDSDCETPCVDAGFFDVCSPIPCFKKSLDKTLVLGLSAEVTDAKPYFHFKGLSEL</sequence>
<dbReference type="Proteomes" id="UP001597461">
    <property type="component" value="Unassembled WGS sequence"/>
</dbReference>
<organism evidence="1 2">
    <name type="scientific">Pedobacter vanadiisoli</name>
    <dbReference type="NCBI Taxonomy" id="1761975"/>
    <lineage>
        <taxon>Bacteria</taxon>
        <taxon>Pseudomonadati</taxon>
        <taxon>Bacteroidota</taxon>
        <taxon>Sphingobacteriia</taxon>
        <taxon>Sphingobacteriales</taxon>
        <taxon>Sphingobacteriaceae</taxon>
        <taxon>Pedobacter</taxon>
    </lineage>
</organism>
<evidence type="ECO:0000313" key="2">
    <source>
        <dbReference type="Proteomes" id="UP001597461"/>
    </source>
</evidence>
<dbReference type="InterPro" id="IPR013783">
    <property type="entry name" value="Ig-like_fold"/>
</dbReference>
<proteinExistence type="predicted"/>
<keyword evidence="2" id="KW-1185">Reference proteome</keyword>
<evidence type="ECO:0000313" key="1">
    <source>
        <dbReference type="EMBL" id="MFD2583927.1"/>
    </source>
</evidence>
<dbReference type="RefSeq" id="WP_379080472.1">
    <property type="nucleotide sequence ID" value="NZ_JBHULL010000013.1"/>
</dbReference>
<protein>
    <recommendedName>
        <fullName evidence="3">TANFOR domain-containing protein</fullName>
    </recommendedName>
</protein>
<evidence type="ECO:0008006" key="3">
    <source>
        <dbReference type="Google" id="ProtNLM"/>
    </source>
</evidence>